<dbReference type="PANTHER" id="PTHR21043">
    <property type="entry name" value="IOJAP SUPERFAMILY ORTHOLOG"/>
    <property type="match status" value="1"/>
</dbReference>
<name>A0A6J5Z4L0_9ZZZZ</name>
<dbReference type="EMBL" id="CAESAJ010000061">
    <property type="protein sequence ID" value="CAB4337571.1"/>
    <property type="molecule type" value="Genomic_DNA"/>
</dbReference>
<dbReference type="Gene3D" id="3.30.460.10">
    <property type="entry name" value="Beta Polymerase, domain 2"/>
    <property type="match status" value="1"/>
</dbReference>
<dbReference type="AlphaFoldDB" id="A0A6J5Z4L0"/>
<evidence type="ECO:0000256" key="1">
    <source>
        <dbReference type="ARBA" id="ARBA00010574"/>
    </source>
</evidence>
<dbReference type="HAMAP" id="MF_01477">
    <property type="entry name" value="Iojap_RsfS"/>
    <property type="match status" value="1"/>
</dbReference>
<dbReference type="GO" id="GO:0090071">
    <property type="term" value="P:negative regulation of ribosome biogenesis"/>
    <property type="evidence" value="ECO:0007669"/>
    <property type="project" value="TreeGrafter"/>
</dbReference>
<reference evidence="2" key="1">
    <citation type="submission" date="2020-05" db="EMBL/GenBank/DDBJ databases">
        <authorList>
            <person name="Chiriac C."/>
            <person name="Salcher M."/>
            <person name="Ghai R."/>
            <person name="Kavagutti S V."/>
        </authorList>
    </citation>
    <scope>NUCLEOTIDE SEQUENCE</scope>
</reference>
<organism evidence="2">
    <name type="scientific">freshwater metagenome</name>
    <dbReference type="NCBI Taxonomy" id="449393"/>
    <lineage>
        <taxon>unclassified sequences</taxon>
        <taxon>metagenomes</taxon>
        <taxon>ecological metagenomes</taxon>
    </lineage>
</organism>
<sequence>MAATEHALEMSQIAAQAAFDKKAENITILDVSEHLVITDIFLICSASNERQVKAIVDAVEEELAKKDIKPIRREGHREGRWVLLDYFEIVVHVQQNEERSLYDLERLWSDCPHIPVTAS</sequence>
<protein>
    <submittedName>
        <fullName evidence="2">Unannotated protein</fullName>
    </submittedName>
</protein>
<dbReference type="InterPro" id="IPR043519">
    <property type="entry name" value="NT_sf"/>
</dbReference>
<dbReference type="PANTHER" id="PTHR21043:SF0">
    <property type="entry name" value="MITOCHONDRIAL ASSEMBLY OF RIBOSOMAL LARGE SUBUNIT PROTEIN 1"/>
    <property type="match status" value="1"/>
</dbReference>
<evidence type="ECO:0000313" key="2">
    <source>
        <dbReference type="EMBL" id="CAB4337571.1"/>
    </source>
</evidence>
<dbReference type="GO" id="GO:0017148">
    <property type="term" value="P:negative regulation of translation"/>
    <property type="evidence" value="ECO:0007669"/>
    <property type="project" value="TreeGrafter"/>
</dbReference>
<dbReference type="SUPFAM" id="SSF81301">
    <property type="entry name" value="Nucleotidyltransferase"/>
    <property type="match status" value="1"/>
</dbReference>
<dbReference type="InterPro" id="IPR004394">
    <property type="entry name" value="Iojap/RsfS/C7orf30"/>
</dbReference>
<accession>A0A6J5Z4L0</accession>
<comment type="similarity">
    <text evidence="1">Belongs to the Iojap/RsfS family.</text>
</comment>
<proteinExistence type="inferred from homology"/>
<dbReference type="FunFam" id="3.30.460.10:FF:000008">
    <property type="entry name" value="Ribosomal silencing factor RsfS"/>
    <property type="match status" value="1"/>
</dbReference>
<gene>
    <name evidence="2" type="ORF">UFOPK3770_00685</name>
</gene>
<dbReference type="Pfam" id="PF02410">
    <property type="entry name" value="RsfS"/>
    <property type="match status" value="1"/>
</dbReference>
<dbReference type="NCBIfam" id="TIGR00090">
    <property type="entry name" value="rsfS_iojap_ybeB"/>
    <property type="match status" value="1"/>
</dbReference>
<dbReference type="GO" id="GO:0043023">
    <property type="term" value="F:ribosomal large subunit binding"/>
    <property type="evidence" value="ECO:0007669"/>
    <property type="project" value="TreeGrafter"/>
</dbReference>